<dbReference type="EMBL" id="FRAG01000013">
    <property type="protein sequence ID" value="SHJ88103.1"/>
    <property type="molecule type" value="Genomic_DNA"/>
</dbReference>
<feature type="domain" description="Acyl-CoA oxidase/dehydrogenase middle" evidence="7">
    <location>
        <begin position="136"/>
        <end position="216"/>
    </location>
</feature>
<evidence type="ECO:0000256" key="4">
    <source>
        <dbReference type="ARBA" id="ARBA00022827"/>
    </source>
</evidence>
<dbReference type="SUPFAM" id="SSF56645">
    <property type="entry name" value="Acyl-CoA dehydrogenase NM domain-like"/>
    <property type="match status" value="1"/>
</dbReference>
<dbReference type="SUPFAM" id="SSF47203">
    <property type="entry name" value="Acyl-CoA dehydrogenase C-terminal domain-like"/>
    <property type="match status" value="1"/>
</dbReference>
<proteinExistence type="inferred from homology"/>
<keyword evidence="4 5" id="KW-0274">FAD</keyword>
<dbReference type="InterPro" id="IPR009075">
    <property type="entry name" value="AcylCo_DH/oxidase_C"/>
</dbReference>
<dbReference type="InterPro" id="IPR006091">
    <property type="entry name" value="Acyl-CoA_Oxase/DH_mid-dom"/>
</dbReference>
<protein>
    <submittedName>
        <fullName evidence="8">Acyl-CoA dehydrogenase</fullName>
    </submittedName>
</protein>
<organism evidence="8 9">
    <name type="scientific">Paramaledivibacter caminithermalis (strain DSM 15212 / CIP 107654 / DViRD3)</name>
    <name type="common">Clostridium caminithermale</name>
    <dbReference type="NCBI Taxonomy" id="1121301"/>
    <lineage>
        <taxon>Bacteria</taxon>
        <taxon>Bacillati</taxon>
        <taxon>Bacillota</taxon>
        <taxon>Clostridia</taxon>
        <taxon>Peptostreptococcales</taxon>
        <taxon>Caminicellaceae</taxon>
        <taxon>Paramaledivibacter</taxon>
    </lineage>
</organism>
<comment type="cofactor">
    <cofactor evidence="1 5">
        <name>FAD</name>
        <dbReference type="ChEBI" id="CHEBI:57692"/>
    </cofactor>
</comment>
<dbReference type="Pfam" id="PF02770">
    <property type="entry name" value="Acyl-CoA_dh_M"/>
    <property type="match status" value="1"/>
</dbReference>
<dbReference type="Pfam" id="PF00441">
    <property type="entry name" value="Acyl-CoA_dh_1"/>
    <property type="match status" value="1"/>
</dbReference>
<evidence type="ECO:0000256" key="3">
    <source>
        <dbReference type="ARBA" id="ARBA00022630"/>
    </source>
</evidence>
<keyword evidence="3 5" id="KW-0285">Flavoprotein</keyword>
<evidence type="ECO:0000259" key="6">
    <source>
        <dbReference type="Pfam" id="PF00441"/>
    </source>
</evidence>
<dbReference type="GO" id="GO:0003995">
    <property type="term" value="F:acyl-CoA dehydrogenase activity"/>
    <property type="evidence" value="ECO:0007669"/>
    <property type="project" value="TreeGrafter"/>
</dbReference>
<dbReference type="InterPro" id="IPR036250">
    <property type="entry name" value="AcylCo_DH-like_C"/>
</dbReference>
<dbReference type="OrthoDB" id="5427839at2"/>
<evidence type="ECO:0000313" key="9">
    <source>
        <dbReference type="Proteomes" id="UP000184465"/>
    </source>
</evidence>
<evidence type="ECO:0000313" key="8">
    <source>
        <dbReference type="EMBL" id="SHJ88103.1"/>
    </source>
</evidence>
<evidence type="ECO:0000256" key="5">
    <source>
        <dbReference type="RuleBase" id="RU362125"/>
    </source>
</evidence>
<dbReference type="Gene3D" id="2.40.110.10">
    <property type="entry name" value="Butyryl-CoA Dehydrogenase, subunit A, domain 2"/>
    <property type="match status" value="1"/>
</dbReference>
<evidence type="ECO:0000256" key="1">
    <source>
        <dbReference type="ARBA" id="ARBA00001974"/>
    </source>
</evidence>
<dbReference type="AlphaFoldDB" id="A0A1M6MXQ3"/>
<dbReference type="GO" id="GO:0005886">
    <property type="term" value="C:plasma membrane"/>
    <property type="evidence" value="ECO:0007669"/>
    <property type="project" value="TreeGrafter"/>
</dbReference>
<dbReference type="Gene3D" id="1.20.140.10">
    <property type="entry name" value="Butyryl-CoA Dehydrogenase, subunit A, domain 3"/>
    <property type="match status" value="1"/>
</dbReference>
<dbReference type="InterPro" id="IPR037069">
    <property type="entry name" value="AcylCoA_DH/ox_N_sf"/>
</dbReference>
<evidence type="ECO:0000259" key="7">
    <source>
        <dbReference type="Pfam" id="PF02770"/>
    </source>
</evidence>
<sequence>MSIKSVLLNPSEYNVKHADPKTHDAMIKTIKFFENKGLRAIREDHKAYRWQEDWIKYQAEHKIFATMLTAKGYGADDSRFDLARICEMSEILAFYGEAYQYPFQVSVLGVGPIWMSKNEEQKKELAAQLEEGHVFAFGMSEKEHGADLYSNECTIKPVGDGKYVANGNKYYIGNAQIAPKITTLGKNSETGEWTYWVVDSRHRNYKYIKDIETPSIGQARVGEYEMIEYPLTDRDILKIGDEAFADGLSSVNIGKFQLGFAAAGIAAHAFWEAITHANRRVIYGRKVTDFPHIRSFLSEAFCRTNAMKLYALRSLDYFRSMSENDRRYLLFNPIQKMKVTTQGGDVVRLIMDVVCAKGYENENYISDAYGTMDYLFRLEGTAHVNMALVLKFMKNYFFGNIHYPEIPIRDEAKDDSNVFAQRMGGLRKVKFPDYKKAYEGVEIPNVKIFLNQVEIFRKMLADAAPDEKLVKNMDYMLNYGEIYTMIVYAQLVLEGAKLRNVHEDLIDQMFALFVKDVNRYALTQLNSQNNTEEQEKFLKELALTKPIIDKKKDMKFWKEFVEILDGAYIMNGAVIGKE</sequence>
<gene>
    <name evidence="8" type="ORF">SAMN02745912_01464</name>
</gene>
<dbReference type="GO" id="GO:0050660">
    <property type="term" value="F:flavin adenine dinucleotide binding"/>
    <property type="evidence" value="ECO:0007669"/>
    <property type="project" value="InterPro"/>
</dbReference>
<dbReference type="PANTHER" id="PTHR43884:SF19">
    <property type="entry name" value="ACYL-COA DEHYDROGENASE FADE4-RELATED"/>
    <property type="match status" value="1"/>
</dbReference>
<dbReference type="Proteomes" id="UP000184465">
    <property type="component" value="Unassembled WGS sequence"/>
</dbReference>
<evidence type="ECO:0000256" key="2">
    <source>
        <dbReference type="ARBA" id="ARBA00009347"/>
    </source>
</evidence>
<dbReference type="RefSeq" id="WP_073148451.1">
    <property type="nucleotide sequence ID" value="NZ_FRAG01000013.1"/>
</dbReference>
<accession>A0A1M6MXQ3</accession>
<dbReference type="STRING" id="1121301.SAMN02745912_01464"/>
<dbReference type="Gene3D" id="1.10.540.10">
    <property type="entry name" value="Acyl-CoA dehydrogenase/oxidase, N-terminal domain"/>
    <property type="match status" value="1"/>
</dbReference>
<keyword evidence="5" id="KW-0560">Oxidoreductase</keyword>
<dbReference type="PANTHER" id="PTHR43884">
    <property type="entry name" value="ACYL-COA DEHYDROGENASE"/>
    <property type="match status" value="1"/>
</dbReference>
<name>A0A1M6MXQ3_PARC5</name>
<dbReference type="InterPro" id="IPR046373">
    <property type="entry name" value="Acyl-CoA_Oxase/DH_mid-dom_sf"/>
</dbReference>
<dbReference type="InterPro" id="IPR009100">
    <property type="entry name" value="AcylCoA_DH/oxidase_NM_dom_sf"/>
</dbReference>
<feature type="domain" description="Acyl-CoA dehydrogenase/oxidase C-terminal" evidence="6">
    <location>
        <begin position="250"/>
        <end position="392"/>
    </location>
</feature>
<comment type="similarity">
    <text evidence="2 5">Belongs to the acyl-CoA dehydrogenase family.</text>
</comment>
<reference evidence="8 9" key="1">
    <citation type="submission" date="2016-11" db="EMBL/GenBank/DDBJ databases">
        <authorList>
            <person name="Jaros S."/>
            <person name="Januszkiewicz K."/>
            <person name="Wedrychowicz H."/>
        </authorList>
    </citation>
    <scope>NUCLEOTIDE SEQUENCE [LARGE SCALE GENOMIC DNA]</scope>
    <source>
        <strain evidence="8 9">DSM 15212</strain>
    </source>
</reference>
<keyword evidence="9" id="KW-1185">Reference proteome</keyword>